<evidence type="ECO:0000256" key="8">
    <source>
        <dbReference type="SAM" id="Phobius"/>
    </source>
</evidence>
<dbReference type="Gene3D" id="1.20.1250.20">
    <property type="entry name" value="MFS general substrate transporter like domains"/>
    <property type="match status" value="1"/>
</dbReference>
<feature type="transmembrane region" description="Helical" evidence="8">
    <location>
        <begin position="211"/>
        <end position="230"/>
    </location>
</feature>
<keyword evidence="3 8" id="KW-0812">Transmembrane</keyword>
<dbReference type="InterPro" id="IPR011701">
    <property type="entry name" value="MFS"/>
</dbReference>
<dbReference type="PANTHER" id="PTHR23505:SF9">
    <property type="entry name" value="PROTEIN, PUTATIVE-RELATED"/>
    <property type="match status" value="1"/>
</dbReference>
<sequence length="584" mass="64526">MLDTDSSGPSAHRAYTDEAKSPEVVEMPSLGASTSDNEPHTTRSSDEPLVYRKLCHIFALMALLECFVNYDLGAMSVMVPWIQDPYNFSRTDLGFLGALPFIGLIVLSPVIGTVFTFFKARTIIAIGLVLNILSLLVFALAYNKVMFYISRFLVGATQSFFVIYAPVWVGCFAPDARKNLWMAILQGSIVAGFMVGYASTAIFKWIGDDGWRVSIGSQMGVLAILVYLFMWTPRRYINLPSIGMSKKETDETPDEQVNDVNVVVVSNMAAFQSQVDRSLSSMRSFDDGISALDRVHSYEPVTRQTSLLPGETMHMWPSRNSCIGRINTDVSKRPSTANNATYPDRRHSSEAIISEAPHDSPNEESYTLWSGCRIILSNPYFCFSTMTVSALFYVVSAIQYWTTKIAISMYDVPESLVHTLFVATSTTAPVMGVIAGSWVIDSITARYPTQPLIVDIVIVSWTTVALSCAASAVVWQNFYNLVGCIWVILFFGGGILPPITLITINTISERLRPMASSICMCLYHIFGYIGGNLLPGIVMDVTKTDQSAIFATYFPVIFGAIGAMGNAFSRYREYNRSPMAESNV</sequence>
<feature type="transmembrane region" description="Helical" evidence="8">
    <location>
        <begin position="478"/>
        <end position="502"/>
    </location>
</feature>
<feature type="transmembrane region" description="Helical" evidence="8">
    <location>
        <begin position="94"/>
        <end position="115"/>
    </location>
</feature>
<keyword evidence="2" id="KW-0813">Transport</keyword>
<feature type="transmembrane region" description="Helical" evidence="8">
    <location>
        <begin position="514"/>
        <end position="538"/>
    </location>
</feature>
<feature type="transmembrane region" description="Helical" evidence="8">
    <location>
        <begin position="452"/>
        <end position="472"/>
    </location>
</feature>
<keyword evidence="4 8" id="KW-1133">Transmembrane helix</keyword>
<protein>
    <submittedName>
        <fullName evidence="10">Integral membrane family I protein</fullName>
    </submittedName>
</protein>
<evidence type="ECO:0000256" key="5">
    <source>
        <dbReference type="ARBA" id="ARBA00023136"/>
    </source>
</evidence>
<dbReference type="AlphaFoldDB" id="A0A2H6K8P0"/>
<dbReference type="GeneID" id="39873089"/>
<dbReference type="VEuPathDB" id="PiroplasmaDB:BOVATA_008120"/>
<dbReference type="PROSITE" id="PS50850">
    <property type="entry name" value="MFS"/>
    <property type="match status" value="1"/>
</dbReference>
<gene>
    <name evidence="10" type="ORF">BOVATA_008120</name>
</gene>
<dbReference type="PANTHER" id="PTHR23505">
    <property type="entry name" value="SPINSTER"/>
    <property type="match status" value="1"/>
</dbReference>
<feature type="transmembrane region" description="Helical" evidence="8">
    <location>
        <begin position="148"/>
        <end position="173"/>
    </location>
</feature>
<feature type="domain" description="Major facilitator superfamily (MFS) profile" evidence="9">
    <location>
        <begin position="57"/>
        <end position="577"/>
    </location>
</feature>
<dbReference type="InterPro" id="IPR036259">
    <property type="entry name" value="MFS_trans_sf"/>
</dbReference>
<comment type="caution">
    <text evidence="10">The sequence shown here is derived from an EMBL/GenBank/DDBJ whole genome shotgun (WGS) entry which is preliminary data.</text>
</comment>
<feature type="compositionally biased region" description="Basic and acidic residues" evidence="7">
    <location>
        <begin position="14"/>
        <end position="23"/>
    </location>
</feature>
<comment type="subcellular location">
    <subcellularLocation>
        <location evidence="1">Membrane</location>
        <topology evidence="1">Multi-pass membrane protein</topology>
    </subcellularLocation>
</comment>
<dbReference type="CDD" id="cd06174">
    <property type="entry name" value="MFS"/>
    <property type="match status" value="1"/>
</dbReference>
<feature type="transmembrane region" description="Helical" evidence="8">
    <location>
        <begin position="180"/>
        <end position="199"/>
    </location>
</feature>
<feature type="transmembrane region" description="Helical" evidence="8">
    <location>
        <begin position="122"/>
        <end position="142"/>
    </location>
</feature>
<evidence type="ECO:0000313" key="11">
    <source>
        <dbReference type="Proteomes" id="UP000236319"/>
    </source>
</evidence>
<evidence type="ECO:0000313" key="10">
    <source>
        <dbReference type="EMBL" id="GBE59319.1"/>
    </source>
</evidence>
<feature type="region of interest" description="Disordered" evidence="7">
    <location>
        <begin position="1"/>
        <end position="23"/>
    </location>
</feature>
<dbReference type="Pfam" id="PF07690">
    <property type="entry name" value="MFS_1"/>
    <property type="match status" value="1"/>
</dbReference>
<name>A0A2H6K8P0_9APIC</name>
<keyword evidence="5 8" id="KW-0472">Membrane</keyword>
<keyword evidence="11" id="KW-1185">Reference proteome</keyword>
<feature type="transmembrane region" description="Helical" evidence="8">
    <location>
        <begin position="57"/>
        <end position="82"/>
    </location>
</feature>
<feature type="transmembrane region" description="Helical" evidence="8">
    <location>
        <begin position="380"/>
        <end position="401"/>
    </location>
</feature>
<comment type="similarity">
    <text evidence="6">Belongs to the major facilitator superfamily. Spinster (TC 2.A.1.49) family.</text>
</comment>
<reference evidence="10 11" key="1">
    <citation type="journal article" date="2017" name="BMC Genomics">
        <title>Whole-genome assembly of Babesia ovata and comparative genomics between closely related pathogens.</title>
        <authorList>
            <person name="Yamagishi J."/>
            <person name="Asada M."/>
            <person name="Hakimi H."/>
            <person name="Tanaka T.Q."/>
            <person name="Sugimoto C."/>
            <person name="Kawazu S."/>
        </authorList>
    </citation>
    <scope>NUCLEOTIDE SEQUENCE [LARGE SCALE GENOMIC DNA]</scope>
    <source>
        <strain evidence="10 11">Miyake</strain>
    </source>
</reference>
<dbReference type="InterPro" id="IPR044770">
    <property type="entry name" value="MFS_spinster-like"/>
</dbReference>
<evidence type="ECO:0000256" key="3">
    <source>
        <dbReference type="ARBA" id="ARBA00022692"/>
    </source>
</evidence>
<evidence type="ECO:0000256" key="6">
    <source>
        <dbReference type="ARBA" id="ARBA00024338"/>
    </source>
</evidence>
<evidence type="ECO:0000256" key="2">
    <source>
        <dbReference type="ARBA" id="ARBA00022448"/>
    </source>
</evidence>
<evidence type="ECO:0000256" key="1">
    <source>
        <dbReference type="ARBA" id="ARBA00004141"/>
    </source>
</evidence>
<dbReference type="GO" id="GO:0016020">
    <property type="term" value="C:membrane"/>
    <property type="evidence" value="ECO:0007669"/>
    <property type="project" value="UniProtKB-SubCell"/>
</dbReference>
<evidence type="ECO:0000256" key="4">
    <source>
        <dbReference type="ARBA" id="ARBA00022989"/>
    </source>
</evidence>
<feature type="transmembrane region" description="Helical" evidence="8">
    <location>
        <begin position="421"/>
        <end position="440"/>
    </location>
</feature>
<dbReference type="SUPFAM" id="SSF103473">
    <property type="entry name" value="MFS general substrate transporter"/>
    <property type="match status" value="1"/>
</dbReference>
<dbReference type="OrthoDB" id="331466at2759"/>
<dbReference type="Proteomes" id="UP000236319">
    <property type="component" value="Unassembled WGS sequence"/>
</dbReference>
<evidence type="ECO:0000256" key="7">
    <source>
        <dbReference type="SAM" id="MobiDB-lite"/>
    </source>
</evidence>
<evidence type="ECO:0000259" key="9">
    <source>
        <dbReference type="PROSITE" id="PS50850"/>
    </source>
</evidence>
<feature type="transmembrane region" description="Helical" evidence="8">
    <location>
        <begin position="550"/>
        <end position="569"/>
    </location>
</feature>
<dbReference type="GO" id="GO:0022857">
    <property type="term" value="F:transmembrane transporter activity"/>
    <property type="evidence" value="ECO:0007669"/>
    <property type="project" value="InterPro"/>
</dbReference>
<dbReference type="RefSeq" id="XP_028865562.1">
    <property type="nucleotide sequence ID" value="XM_029009729.1"/>
</dbReference>
<accession>A0A2H6K8P0</accession>
<organism evidence="10 11">
    <name type="scientific">Babesia ovata</name>
    <dbReference type="NCBI Taxonomy" id="189622"/>
    <lineage>
        <taxon>Eukaryota</taxon>
        <taxon>Sar</taxon>
        <taxon>Alveolata</taxon>
        <taxon>Apicomplexa</taxon>
        <taxon>Aconoidasida</taxon>
        <taxon>Piroplasmida</taxon>
        <taxon>Babesiidae</taxon>
        <taxon>Babesia</taxon>
    </lineage>
</organism>
<proteinExistence type="inferred from homology"/>
<dbReference type="InterPro" id="IPR020846">
    <property type="entry name" value="MFS_dom"/>
</dbReference>
<dbReference type="EMBL" id="BDSA01000001">
    <property type="protein sequence ID" value="GBE59319.1"/>
    <property type="molecule type" value="Genomic_DNA"/>
</dbReference>